<dbReference type="EMBL" id="NHSJ01000017">
    <property type="protein sequence ID" value="PPQ33596.1"/>
    <property type="molecule type" value="Genomic_DNA"/>
</dbReference>
<dbReference type="Proteomes" id="UP000239089">
    <property type="component" value="Unassembled WGS sequence"/>
</dbReference>
<organism evidence="1 2">
    <name type="scientific">Rhodoblastus sphagnicola</name>
    <dbReference type="NCBI Taxonomy" id="333368"/>
    <lineage>
        <taxon>Bacteria</taxon>
        <taxon>Pseudomonadati</taxon>
        <taxon>Pseudomonadota</taxon>
        <taxon>Alphaproteobacteria</taxon>
        <taxon>Hyphomicrobiales</taxon>
        <taxon>Rhodoblastaceae</taxon>
        <taxon>Rhodoblastus</taxon>
    </lineage>
</organism>
<evidence type="ECO:0000313" key="1">
    <source>
        <dbReference type="EMBL" id="PPQ33596.1"/>
    </source>
</evidence>
<dbReference type="InterPro" id="IPR021830">
    <property type="entry name" value="DUF3422"/>
</dbReference>
<reference evidence="1 2" key="1">
    <citation type="journal article" date="2018" name="Arch. Microbiol.">
        <title>New insights into the metabolic potential of the phototrophic purple bacterium Rhodopila globiformis DSM 161(T) from its draft genome sequence and evidence for a vanadium-dependent nitrogenase.</title>
        <authorList>
            <person name="Imhoff J.F."/>
            <person name="Rahn T."/>
            <person name="Kunzel S."/>
            <person name="Neulinger S.C."/>
        </authorList>
    </citation>
    <scope>NUCLEOTIDE SEQUENCE [LARGE SCALE GENOMIC DNA]</scope>
    <source>
        <strain evidence="1 2">DSM 16996</strain>
    </source>
</reference>
<dbReference type="Pfam" id="PF11902">
    <property type="entry name" value="DUF3422"/>
    <property type="match status" value="1"/>
</dbReference>
<accession>A0A2S6NG59</accession>
<proteinExistence type="predicted"/>
<sequence length="431" mass="47266">MLEANLGASAFEQHALRAKILGELHARPTRPLESPARILHFGFLLDAGQAEADREAVVAAALSRGLPGPDPQARQYRVEMAGVSLTWERHGEFVTHSWEFSGAESEKLLDPPPAALMQKVQLLPQPGPLLVAADLHIIAGDVEPAKLGDLFDPLQPAVSEANHGRALIASDFAPDTFGFVRIVIVNRSMPAIAAGRLAQRLLEIETYRTLALLGLPEAQRLGPSMRAIEAKLPNLLAALNHSQGVAQNRRLLDDITGLAAQLETDAALSLYRFGATHAYNDLVLERLESIDETTLPDYPSFNGFLTRRLQPAIRTCFNVESRQADLSRKLSRAAELLRTRVDTEVEQQNGDLLRQMGERVQLQLRLQQTVEGLSVAAITYYISSVLLKVLEGAHEAGAGLNPTVWTGAAIPFIAGFVWWTVRQIRKHHMGE</sequence>
<protein>
    <submittedName>
        <fullName evidence="1">Egg lysin</fullName>
    </submittedName>
</protein>
<comment type="caution">
    <text evidence="1">The sequence shown here is derived from an EMBL/GenBank/DDBJ whole genome shotgun (WGS) entry which is preliminary data.</text>
</comment>
<dbReference type="AlphaFoldDB" id="A0A2S6NG59"/>
<keyword evidence="2" id="KW-1185">Reference proteome</keyword>
<gene>
    <name evidence="1" type="ORF">CCR94_01175</name>
</gene>
<evidence type="ECO:0000313" key="2">
    <source>
        <dbReference type="Proteomes" id="UP000239089"/>
    </source>
</evidence>
<name>A0A2S6NG59_9HYPH</name>
<dbReference type="OrthoDB" id="9767470at2"/>
<dbReference type="RefSeq" id="WP_104506061.1">
    <property type="nucleotide sequence ID" value="NZ_JACIGC010000003.1"/>
</dbReference>